<feature type="transmembrane region" description="Helical" evidence="7">
    <location>
        <begin position="52"/>
        <end position="73"/>
    </location>
</feature>
<feature type="transmembrane region" description="Helical" evidence="7">
    <location>
        <begin position="140"/>
        <end position="158"/>
    </location>
</feature>
<gene>
    <name evidence="9" type="ORF">FPZ12_008745</name>
</gene>
<feature type="domain" description="Major facilitator superfamily (MFS) profile" evidence="8">
    <location>
        <begin position="16"/>
        <end position="467"/>
    </location>
</feature>
<feature type="transmembrane region" description="Helical" evidence="7">
    <location>
        <begin position="12"/>
        <end position="40"/>
    </location>
</feature>
<dbReference type="PROSITE" id="PS50850">
    <property type="entry name" value="MFS"/>
    <property type="match status" value="1"/>
</dbReference>
<sequence length="501" mass="49515">MAAMAADSGARAGSGVLAVTCISALIVNANTSAVTILLPAISEDVGSSTTTLQWAVTGYSLVGAAVIVTGGALGDITGRRRVFLGALLLFVVSCALIGLAGSGAAVIAGRAIQGAAGSTLLACGLSLLSVASDGAGQVRAVSLWGAASAAGAAIGPLVGGTLVDSTGWQGLFWIDAAIAAACMPLTLATVPESRDANRPHTLDLAGTVLVAGCLVPLVLALSLGPAWGWVSVKTLVCLVVSVLAGVAFFAVERRVTAPLVDLRLLRNKVLVGATLVILIVAGAINGLMYVMSLFFQDPAAFAMSPLEAGLATLPAAAGIVIIAPFVSGLAKKIGSRSVILVGFLITLGGFVALIFITESWGYGVFVLPLVAVAVGMGLSNGCASAAATSAVSADQVGEASGISNMARYVGAALLTAVSATLYGSATTVEGPSREAALVDGVSRTALLMAIAAGIGILLALLYGRHRPAAARPVDQASAAAGVMHSVPVPALAAAAQSGLRD</sequence>
<keyword evidence="3" id="KW-1003">Cell membrane</keyword>
<evidence type="ECO:0000259" key="8">
    <source>
        <dbReference type="PROSITE" id="PS50850"/>
    </source>
</evidence>
<feature type="transmembrane region" description="Helical" evidence="7">
    <location>
        <begin position="362"/>
        <end position="387"/>
    </location>
</feature>
<evidence type="ECO:0000313" key="9">
    <source>
        <dbReference type="EMBL" id="KAA9163589.1"/>
    </source>
</evidence>
<feature type="transmembrane region" description="Helical" evidence="7">
    <location>
        <begin position="107"/>
        <end position="128"/>
    </location>
</feature>
<dbReference type="GO" id="GO:0022857">
    <property type="term" value="F:transmembrane transporter activity"/>
    <property type="evidence" value="ECO:0007669"/>
    <property type="project" value="InterPro"/>
</dbReference>
<keyword evidence="4 7" id="KW-0812">Transmembrane</keyword>
<feature type="transmembrane region" description="Helical" evidence="7">
    <location>
        <begin position="445"/>
        <end position="463"/>
    </location>
</feature>
<evidence type="ECO:0000256" key="5">
    <source>
        <dbReference type="ARBA" id="ARBA00022989"/>
    </source>
</evidence>
<evidence type="ECO:0000256" key="4">
    <source>
        <dbReference type="ARBA" id="ARBA00022692"/>
    </source>
</evidence>
<feature type="transmembrane region" description="Helical" evidence="7">
    <location>
        <begin position="202"/>
        <end position="221"/>
    </location>
</feature>
<comment type="caution">
    <text evidence="9">The sequence shown here is derived from an EMBL/GenBank/DDBJ whole genome shotgun (WGS) entry which is preliminary data.</text>
</comment>
<dbReference type="GO" id="GO:0005886">
    <property type="term" value="C:plasma membrane"/>
    <property type="evidence" value="ECO:0007669"/>
    <property type="project" value="UniProtKB-SubCell"/>
</dbReference>
<evidence type="ECO:0000256" key="7">
    <source>
        <dbReference type="SAM" id="Phobius"/>
    </source>
</evidence>
<dbReference type="PANTHER" id="PTHR42718:SF46">
    <property type="entry name" value="BLR6921 PROTEIN"/>
    <property type="match status" value="1"/>
</dbReference>
<dbReference type="EMBL" id="VMNW02000009">
    <property type="protein sequence ID" value="KAA9163589.1"/>
    <property type="molecule type" value="Genomic_DNA"/>
</dbReference>
<keyword evidence="10" id="KW-1185">Reference proteome</keyword>
<accession>A0A5N0VB41</accession>
<protein>
    <submittedName>
        <fullName evidence="9">Multidrug efflux MFS transporter</fullName>
    </submittedName>
</protein>
<evidence type="ECO:0000256" key="3">
    <source>
        <dbReference type="ARBA" id="ARBA00022475"/>
    </source>
</evidence>
<dbReference type="Gene3D" id="1.20.1720.10">
    <property type="entry name" value="Multidrug resistance protein D"/>
    <property type="match status" value="1"/>
</dbReference>
<keyword evidence="5 7" id="KW-1133">Transmembrane helix</keyword>
<evidence type="ECO:0000256" key="2">
    <source>
        <dbReference type="ARBA" id="ARBA00022448"/>
    </source>
</evidence>
<evidence type="ECO:0000256" key="6">
    <source>
        <dbReference type="ARBA" id="ARBA00023136"/>
    </source>
</evidence>
<dbReference type="InterPro" id="IPR036259">
    <property type="entry name" value="MFS_trans_sf"/>
</dbReference>
<dbReference type="SUPFAM" id="SSF103473">
    <property type="entry name" value="MFS general substrate transporter"/>
    <property type="match status" value="1"/>
</dbReference>
<feature type="transmembrane region" description="Helical" evidence="7">
    <location>
        <begin position="170"/>
        <end position="190"/>
    </location>
</feature>
<evidence type="ECO:0000256" key="1">
    <source>
        <dbReference type="ARBA" id="ARBA00004651"/>
    </source>
</evidence>
<feature type="transmembrane region" description="Helical" evidence="7">
    <location>
        <begin position="269"/>
        <end position="291"/>
    </location>
</feature>
<dbReference type="AlphaFoldDB" id="A0A5N0VB41"/>
<dbReference type="Pfam" id="PF07690">
    <property type="entry name" value="MFS_1"/>
    <property type="match status" value="1"/>
</dbReference>
<feature type="transmembrane region" description="Helical" evidence="7">
    <location>
        <begin position="408"/>
        <end position="425"/>
    </location>
</feature>
<dbReference type="OrthoDB" id="9781469at2"/>
<name>A0A5N0VB41_9PSEU</name>
<feature type="transmembrane region" description="Helical" evidence="7">
    <location>
        <begin position="337"/>
        <end position="356"/>
    </location>
</feature>
<keyword evidence="6 7" id="KW-0472">Membrane</keyword>
<comment type="subcellular location">
    <subcellularLocation>
        <location evidence="1">Cell membrane</location>
        <topology evidence="1">Multi-pass membrane protein</topology>
    </subcellularLocation>
</comment>
<dbReference type="PANTHER" id="PTHR42718">
    <property type="entry name" value="MAJOR FACILITATOR SUPERFAMILY MULTIDRUG TRANSPORTER MFSC"/>
    <property type="match status" value="1"/>
</dbReference>
<dbReference type="Proteomes" id="UP000319769">
    <property type="component" value="Unassembled WGS sequence"/>
</dbReference>
<dbReference type="InterPro" id="IPR020846">
    <property type="entry name" value="MFS_dom"/>
</dbReference>
<feature type="transmembrane region" description="Helical" evidence="7">
    <location>
        <begin position="311"/>
        <end position="330"/>
    </location>
</feature>
<dbReference type="Gene3D" id="1.20.1250.20">
    <property type="entry name" value="MFS general substrate transporter like domains"/>
    <property type="match status" value="1"/>
</dbReference>
<feature type="transmembrane region" description="Helical" evidence="7">
    <location>
        <begin position="227"/>
        <end position="249"/>
    </location>
</feature>
<proteinExistence type="predicted"/>
<evidence type="ECO:0000313" key="10">
    <source>
        <dbReference type="Proteomes" id="UP000319769"/>
    </source>
</evidence>
<organism evidence="9 10">
    <name type="scientific">Amycolatopsis acidicola</name>
    <dbReference type="NCBI Taxonomy" id="2596893"/>
    <lineage>
        <taxon>Bacteria</taxon>
        <taxon>Bacillati</taxon>
        <taxon>Actinomycetota</taxon>
        <taxon>Actinomycetes</taxon>
        <taxon>Pseudonocardiales</taxon>
        <taxon>Pseudonocardiaceae</taxon>
        <taxon>Amycolatopsis</taxon>
    </lineage>
</organism>
<keyword evidence="2" id="KW-0813">Transport</keyword>
<reference evidence="9" key="1">
    <citation type="submission" date="2019-09" db="EMBL/GenBank/DDBJ databases">
        <authorList>
            <person name="Teo W.F.A."/>
            <person name="Duangmal K."/>
        </authorList>
    </citation>
    <scope>NUCLEOTIDE SEQUENCE [LARGE SCALE GENOMIC DNA]</scope>
    <source>
        <strain evidence="9">K81G1</strain>
    </source>
</reference>
<feature type="transmembrane region" description="Helical" evidence="7">
    <location>
        <begin position="82"/>
        <end position="101"/>
    </location>
</feature>
<dbReference type="InterPro" id="IPR011701">
    <property type="entry name" value="MFS"/>
</dbReference>